<evidence type="ECO:0000313" key="2">
    <source>
        <dbReference type="Proteomes" id="UP000027153"/>
    </source>
</evidence>
<comment type="caution">
    <text evidence="1">The sequence shown here is derived from an EMBL/GenBank/DDBJ whole genome shotgun (WGS) entry which is preliminary data.</text>
</comment>
<accession>A0A062UU26</accession>
<organism evidence="1 2">
    <name type="scientific">Candidatus Methanoperedens nitratireducens</name>
    <dbReference type="NCBI Taxonomy" id="1392998"/>
    <lineage>
        <taxon>Archaea</taxon>
        <taxon>Methanobacteriati</taxon>
        <taxon>Methanobacteriota</taxon>
        <taxon>Stenosarchaea group</taxon>
        <taxon>Methanomicrobia</taxon>
        <taxon>Methanosarcinales</taxon>
        <taxon>ANME-2 cluster</taxon>
        <taxon>Candidatus Methanoperedentaceae</taxon>
        <taxon>Candidatus Methanoperedens</taxon>
    </lineage>
</organism>
<sequence>MISMPQTQNYDKQKAVTDRSEIEAYDGQHVVVYGRYQAVPMPTKAVNKGTPPAEYAIISLKDGTRVYMESYNTDEAKRPLKERTRFDGKMVRVTGTIHRRMPTKGQGLVAPSINDITDIIEEDAASEKDGKG</sequence>
<dbReference type="EMBL" id="JMIY01000007">
    <property type="protein sequence ID" value="KCZ70536.1"/>
    <property type="molecule type" value="Genomic_DNA"/>
</dbReference>
<protein>
    <submittedName>
        <fullName evidence="1">Uncharacterized protein</fullName>
    </submittedName>
</protein>
<evidence type="ECO:0000313" key="1">
    <source>
        <dbReference type="EMBL" id="KCZ70536.1"/>
    </source>
</evidence>
<dbReference type="AlphaFoldDB" id="A0A062UU26"/>
<name>A0A062UU26_9EURY</name>
<reference evidence="1 2" key="1">
    <citation type="journal article" date="2013" name="Nature">
        <title>Anaerobic oxidation of methane coupled to nitrate reduction in a novel archaeal lineage.</title>
        <authorList>
            <person name="Haroon M.F."/>
            <person name="Hu S."/>
            <person name="Shi Y."/>
            <person name="Imelfort M."/>
            <person name="Keller J."/>
            <person name="Hugenholtz P."/>
            <person name="Yuan Z."/>
            <person name="Tyson G.W."/>
        </authorList>
    </citation>
    <scope>NUCLEOTIDE SEQUENCE [LARGE SCALE GENOMIC DNA]</scope>
    <source>
        <strain evidence="1 2">ANME-2d</strain>
    </source>
</reference>
<dbReference type="Proteomes" id="UP000027153">
    <property type="component" value="Unassembled WGS sequence"/>
</dbReference>
<gene>
    <name evidence="1" type="ORF">ANME2D_02556</name>
</gene>
<keyword evidence="2" id="KW-1185">Reference proteome</keyword>
<proteinExistence type="predicted"/>